<dbReference type="PANTHER" id="PTHR43194:SF4">
    <property type="entry name" value="AB HYDROLASE-1 DOMAIN-CONTAINING PROTEIN"/>
    <property type="match status" value="1"/>
</dbReference>
<evidence type="ECO:0000259" key="2">
    <source>
        <dbReference type="Pfam" id="PF12697"/>
    </source>
</evidence>
<name>A0A9P9AFT4_9PEZI</name>
<proteinExistence type="predicted"/>
<evidence type="ECO:0000256" key="1">
    <source>
        <dbReference type="SAM" id="SignalP"/>
    </source>
</evidence>
<dbReference type="EMBL" id="JAGSXJ010000002">
    <property type="protein sequence ID" value="KAH6695597.1"/>
    <property type="molecule type" value="Genomic_DNA"/>
</dbReference>
<reference evidence="3" key="1">
    <citation type="journal article" date="2021" name="Nat. Commun.">
        <title>Genetic determinants of endophytism in the Arabidopsis root mycobiome.</title>
        <authorList>
            <person name="Mesny F."/>
            <person name="Miyauchi S."/>
            <person name="Thiergart T."/>
            <person name="Pickel B."/>
            <person name="Atanasova L."/>
            <person name="Karlsson M."/>
            <person name="Huettel B."/>
            <person name="Barry K.W."/>
            <person name="Haridas S."/>
            <person name="Chen C."/>
            <person name="Bauer D."/>
            <person name="Andreopoulos W."/>
            <person name="Pangilinan J."/>
            <person name="LaButti K."/>
            <person name="Riley R."/>
            <person name="Lipzen A."/>
            <person name="Clum A."/>
            <person name="Drula E."/>
            <person name="Henrissat B."/>
            <person name="Kohler A."/>
            <person name="Grigoriev I.V."/>
            <person name="Martin F.M."/>
            <person name="Hacquard S."/>
        </authorList>
    </citation>
    <scope>NUCLEOTIDE SEQUENCE</scope>
    <source>
        <strain evidence="3">MPI-SDFR-AT-0117</strain>
    </source>
</reference>
<dbReference type="PANTHER" id="PTHR43194">
    <property type="entry name" value="HYDROLASE ALPHA/BETA FOLD FAMILY"/>
    <property type="match status" value="1"/>
</dbReference>
<dbReference type="InterPro" id="IPR000073">
    <property type="entry name" value="AB_hydrolase_1"/>
</dbReference>
<dbReference type="SUPFAM" id="SSF53474">
    <property type="entry name" value="alpha/beta-Hydrolases"/>
    <property type="match status" value="1"/>
</dbReference>
<keyword evidence="3" id="KW-0378">Hydrolase</keyword>
<evidence type="ECO:0000313" key="4">
    <source>
        <dbReference type="Proteomes" id="UP000770015"/>
    </source>
</evidence>
<dbReference type="Gene3D" id="3.40.50.1820">
    <property type="entry name" value="alpha/beta hydrolase"/>
    <property type="match status" value="1"/>
</dbReference>
<evidence type="ECO:0000313" key="3">
    <source>
        <dbReference type="EMBL" id="KAH6695597.1"/>
    </source>
</evidence>
<dbReference type="GO" id="GO:0016787">
    <property type="term" value="F:hydrolase activity"/>
    <property type="evidence" value="ECO:0007669"/>
    <property type="project" value="UniProtKB-KW"/>
</dbReference>
<dbReference type="Pfam" id="PF12697">
    <property type="entry name" value="Abhydrolase_6"/>
    <property type="match status" value="1"/>
</dbReference>
<dbReference type="Proteomes" id="UP000770015">
    <property type="component" value="Unassembled WGS sequence"/>
</dbReference>
<dbReference type="OrthoDB" id="9978720at2759"/>
<feature type="domain" description="AB hydrolase-1" evidence="2">
    <location>
        <begin position="80"/>
        <end position="367"/>
    </location>
</feature>
<dbReference type="InterPro" id="IPR050228">
    <property type="entry name" value="Carboxylesterase_BioH"/>
</dbReference>
<dbReference type="AlphaFoldDB" id="A0A9P9AFT4"/>
<protein>
    <submittedName>
        <fullName evidence="3">Alpha/beta hydrolase family-domain-containing protein</fullName>
    </submittedName>
</protein>
<sequence length="383" mass="42037">MIRFINLVTAATALLGGASAHPQLEARDAAACGTEVPSIRTYFYTGGKYVDDGAGGHIFRDQMYVEKLVPATGVTQETPIVFIHGQGQTGTNFLNKPDGGRGWASQFIRQGYELYIVDQTFRGRSAWQPAYGAEKPSTYSAEIIQQRFTAVQDYNLYPQSVNHTQWPGTGVMGDPIFDAFYSSNVQFINNATYQQFTVQDAGAALLDKIGKPVILVGHSQGGLMPIIIGDARPELTKGLILLEPTGPPFREAVFSTRASRVWGLTDIPITYEPAVTDPASELVQQIYPARGENFVECVLQAEEPAPRRLANLASKPILLVTAEASYHMPYDYCTVRFLQQAGCSKAEHLELGEAGIHGNGHMMFLEQNSNTIQKALERWIADI</sequence>
<dbReference type="InterPro" id="IPR029058">
    <property type="entry name" value="AB_hydrolase_fold"/>
</dbReference>
<organism evidence="3 4">
    <name type="scientific">Plectosphaerella plurivora</name>
    <dbReference type="NCBI Taxonomy" id="936078"/>
    <lineage>
        <taxon>Eukaryota</taxon>
        <taxon>Fungi</taxon>
        <taxon>Dikarya</taxon>
        <taxon>Ascomycota</taxon>
        <taxon>Pezizomycotina</taxon>
        <taxon>Sordariomycetes</taxon>
        <taxon>Hypocreomycetidae</taxon>
        <taxon>Glomerellales</taxon>
        <taxon>Plectosphaerellaceae</taxon>
        <taxon>Plectosphaerella</taxon>
    </lineage>
</organism>
<feature type="signal peptide" evidence="1">
    <location>
        <begin position="1"/>
        <end position="20"/>
    </location>
</feature>
<keyword evidence="4" id="KW-1185">Reference proteome</keyword>
<comment type="caution">
    <text evidence="3">The sequence shown here is derived from an EMBL/GenBank/DDBJ whole genome shotgun (WGS) entry which is preliminary data.</text>
</comment>
<dbReference type="CDD" id="cd12809">
    <property type="entry name" value="Esterase_713_like-2"/>
    <property type="match status" value="1"/>
</dbReference>
<keyword evidence="1" id="KW-0732">Signal</keyword>
<accession>A0A9P9AFT4</accession>
<feature type="chain" id="PRO_5040115040" evidence="1">
    <location>
        <begin position="21"/>
        <end position="383"/>
    </location>
</feature>
<gene>
    <name evidence="3" type="ORF">F5X68DRAFT_258182</name>
</gene>